<dbReference type="InterPro" id="IPR002881">
    <property type="entry name" value="DUF58"/>
</dbReference>
<feature type="transmembrane region" description="Helical" evidence="1">
    <location>
        <begin position="31"/>
        <end position="53"/>
    </location>
</feature>
<accession>A0A0A2UU06</accession>
<gene>
    <name evidence="3" type="ORF">N780_07875</name>
</gene>
<evidence type="ECO:0000313" key="4">
    <source>
        <dbReference type="Proteomes" id="UP000030153"/>
    </source>
</evidence>
<proteinExistence type="predicted"/>
<keyword evidence="1" id="KW-0472">Membrane</keyword>
<dbReference type="PANTHER" id="PTHR34351">
    <property type="entry name" value="SLR1927 PROTEIN-RELATED"/>
    <property type="match status" value="1"/>
</dbReference>
<dbReference type="RefSeq" id="WP_036787100.1">
    <property type="nucleotide sequence ID" value="NZ_AVBG01000018.1"/>
</dbReference>
<name>A0A0A2UU06_9BACI</name>
<organism evidence="3 4">
    <name type="scientific">Pontibacillus chungwhensis BH030062</name>
    <dbReference type="NCBI Taxonomy" id="1385513"/>
    <lineage>
        <taxon>Bacteria</taxon>
        <taxon>Bacillati</taxon>
        <taxon>Bacillota</taxon>
        <taxon>Bacilli</taxon>
        <taxon>Bacillales</taxon>
        <taxon>Bacillaceae</taxon>
        <taxon>Pontibacillus</taxon>
    </lineage>
</organism>
<keyword evidence="1" id="KW-0812">Transmembrane</keyword>
<dbReference type="eggNOG" id="COG1721">
    <property type="taxonomic scope" value="Bacteria"/>
</dbReference>
<dbReference type="Pfam" id="PF01882">
    <property type="entry name" value="DUF58"/>
    <property type="match status" value="1"/>
</dbReference>
<evidence type="ECO:0000256" key="1">
    <source>
        <dbReference type="SAM" id="Phobius"/>
    </source>
</evidence>
<keyword evidence="4" id="KW-1185">Reference proteome</keyword>
<evidence type="ECO:0000313" key="3">
    <source>
        <dbReference type="EMBL" id="KGP89981.1"/>
    </source>
</evidence>
<sequence length="421" mass="48507">MKQTAHVVAKIVVTILLFAILYAYAMFQGGFVSWFLFYGMLPLLLYMLGVLLYPISNWNIERTLSKYMFQSGDTLAVDVHIERGLPFPLYYCVIEEYVPETLNRVGTKSEGYQYMGNPDELRKAKRIKRVAFPWFKRSIHFHYEFPHLPRGEHHFHSIRVKTGDFFGFVSKQAYYTVPGRVLVYPHRRDVSMTKRVNSFDEGAAPSYSQTKRDTTVVTGVREYAPGDRFSWIDWKTSAKKNAMMTKEFEQQKSSDVLLILDATEGFGEKRIAFEGSVELTASIIESYKIRESQLAFLVLGSEHKFFPFTKDRTQYDGMNQYLSKVEPVGKTTFAESLLKQQQGLPNHLIVMVVTRSLTPSLKTSVIRLKQKHARVVFFYIEAKEHITSEQRQLLRELGVNGVVVNVLSEAEMTQAKFEVST</sequence>
<reference evidence="3 4" key="1">
    <citation type="submission" date="2013-08" db="EMBL/GenBank/DDBJ databases">
        <title>Genome of Pontibacillus chungwhensis.</title>
        <authorList>
            <person name="Wang Q."/>
            <person name="Wang G."/>
        </authorList>
    </citation>
    <scope>NUCLEOTIDE SEQUENCE [LARGE SCALE GENOMIC DNA]</scope>
    <source>
        <strain evidence="3 4">BH030062</strain>
    </source>
</reference>
<feature type="domain" description="VWFA" evidence="2">
    <location>
        <begin position="255"/>
        <end position="421"/>
    </location>
</feature>
<feature type="transmembrane region" description="Helical" evidence="1">
    <location>
        <begin position="7"/>
        <end position="25"/>
    </location>
</feature>
<dbReference type="PANTHER" id="PTHR34351:SF2">
    <property type="entry name" value="DUF58 DOMAIN-CONTAINING PROTEIN"/>
    <property type="match status" value="1"/>
</dbReference>
<dbReference type="InterPro" id="IPR002035">
    <property type="entry name" value="VWF_A"/>
</dbReference>
<dbReference type="Proteomes" id="UP000030153">
    <property type="component" value="Unassembled WGS sequence"/>
</dbReference>
<dbReference type="PROSITE" id="PS50234">
    <property type="entry name" value="VWFA"/>
    <property type="match status" value="1"/>
</dbReference>
<keyword evidence="1" id="KW-1133">Transmembrane helix</keyword>
<dbReference type="AlphaFoldDB" id="A0A0A2UU06"/>
<dbReference type="OrthoDB" id="140416at2"/>
<evidence type="ECO:0000259" key="2">
    <source>
        <dbReference type="PROSITE" id="PS50234"/>
    </source>
</evidence>
<dbReference type="STRING" id="1385513.N780_07875"/>
<comment type="caution">
    <text evidence="3">The sequence shown here is derived from an EMBL/GenBank/DDBJ whole genome shotgun (WGS) entry which is preliminary data.</text>
</comment>
<dbReference type="EMBL" id="AVBG01000018">
    <property type="protein sequence ID" value="KGP89981.1"/>
    <property type="molecule type" value="Genomic_DNA"/>
</dbReference>
<protein>
    <recommendedName>
        <fullName evidence="2">VWFA domain-containing protein</fullName>
    </recommendedName>
</protein>